<protein>
    <submittedName>
        <fullName evidence="1">Uncharacterized protein</fullName>
    </submittedName>
</protein>
<organism evidence="1">
    <name type="scientific">Lepeophtheirus salmonis</name>
    <name type="common">Salmon louse</name>
    <name type="synonym">Caligus salmonis</name>
    <dbReference type="NCBI Taxonomy" id="72036"/>
    <lineage>
        <taxon>Eukaryota</taxon>
        <taxon>Metazoa</taxon>
        <taxon>Ecdysozoa</taxon>
        <taxon>Arthropoda</taxon>
        <taxon>Crustacea</taxon>
        <taxon>Multicrustacea</taxon>
        <taxon>Hexanauplia</taxon>
        <taxon>Copepoda</taxon>
        <taxon>Siphonostomatoida</taxon>
        <taxon>Caligidae</taxon>
        <taxon>Lepeophtheirus</taxon>
    </lineage>
</organism>
<reference evidence="1" key="1">
    <citation type="submission" date="2014-05" db="EMBL/GenBank/DDBJ databases">
        <authorList>
            <person name="Chronopoulou M."/>
        </authorList>
    </citation>
    <scope>NUCLEOTIDE SEQUENCE</scope>
    <source>
        <tissue evidence="1">Whole organism</tissue>
    </source>
</reference>
<proteinExistence type="predicted"/>
<accession>A0A0K2V851</accession>
<sequence length="107" mass="12577">MYADPDIRLLRRMTMNEISFHAVATLPFSRERREKIWNCGKIHLIHSDWDGSFVPNIQIYPPILPVPRNSYFSIWISNTSSDLLFPFMFKRILPLCASLRLSESHLV</sequence>
<dbReference type="EMBL" id="HACA01029308">
    <property type="protein sequence ID" value="CDW46669.1"/>
    <property type="molecule type" value="Transcribed_RNA"/>
</dbReference>
<name>A0A0K2V851_LEPSM</name>
<evidence type="ECO:0000313" key="1">
    <source>
        <dbReference type="EMBL" id="CDW46669.1"/>
    </source>
</evidence>
<dbReference type="AlphaFoldDB" id="A0A0K2V851"/>